<dbReference type="STRING" id="713588.SAMN05421789_101152"/>
<dbReference type="RefSeq" id="WP_076384364.1">
    <property type="nucleotide sequence ID" value="NZ_FTOI01000001.1"/>
</dbReference>
<dbReference type="InterPro" id="IPR029044">
    <property type="entry name" value="Nucleotide-diphossugar_trans"/>
</dbReference>
<dbReference type="AlphaFoldDB" id="A0A1N7J611"/>
<dbReference type="SUPFAM" id="SSF53448">
    <property type="entry name" value="Nucleotide-diphospho-sugar transferases"/>
    <property type="match status" value="1"/>
</dbReference>
<dbReference type="EMBL" id="FTOI01000001">
    <property type="protein sequence ID" value="SIS44744.1"/>
    <property type="molecule type" value="Genomic_DNA"/>
</dbReference>
<dbReference type="PANTHER" id="PTHR22916">
    <property type="entry name" value="GLYCOSYLTRANSFERASE"/>
    <property type="match status" value="1"/>
</dbReference>
<dbReference type="OrthoDB" id="9788101at2"/>
<evidence type="ECO:0000313" key="2">
    <source>
        <dbReference type="EMBL" id="SIS44744.1"/>
    </source>
</evidence>
<gene>
    <name evidence="2" type="ORF">SAMN05421789_101152</name>
</gene>
<dbReference type="PANTHER" id="PTHR22916:SF67">
    <property type="entry name" value="COLANIC ACID BIOSYNTHESIS GLYCOSYL TRANSFERASE WCAE-RELATED"/>
    <property type="match status" value="1"/>
</dbReference>
<dbReference type="Proteomes" id="UP000185839">
    <property type="component" value="Unassembled WGS sequence"/>
</dbReference>
<name>A0A1N7J611_9FLAO</name>
<keyword evidence="2" id="KW-0808">Transferase</keyword>
<proteinExistence type="predicted"/>
<evidence type="ECO:0000313" key="3">
    <source>
        <dbReference type="Proteomes" id="UP000185839"/>
    </source>
</evidence>
<dbReference type="InterPro" id="IPR001173">
    <property type="entry name" value="Glyco_trans_2-like"/>
</dbReference>
<organism evidence="2 3">
    <name type="scientific">Kaistella chaponensis</name>
    <dbReference type="NCBI Taxonomy" id="713588"/>
    <lineage>
        <taxon>Bacteria</taxon>
        <taxon>Pseudomonadati</taxon>
        <taxon>Bacteroidota</taxon>
        <taxon>Flavobacteriia</taxon>
        <taxon>Flavobacteriales</taxon>
        <taxon>Weeksellaceae</taxon>
        <taxon>Chryseobacterium group</taxon>
        <taxon>Kaistella</taxon>
    </lineage>
</organism>
<accession>A0A1N7J611</accession>
<keyword evidence="3" id="KW-1185">Reference proteome</keyword>
<sequence>MSPKISIITINYNNREGLERTFDSVFSQNYTNFEYIVIDGASNDGSKELIDQFSDKITFWVSEPDKGIYNAMNKGIDQVNGDYVFFLNSGDIFLNSNSLETVSKELHTEDIIYFNIQVVGENREFVKKCPQQLDFEFLYKGTLPHQSTFMKTETFKIVGKYDEKISIVADWKWFLVAVCNYNLKFRNVEEIISIYYLDGISADEKSRPIIKKERREILENSVPFLLFEYENRIKAENKIEGYESSRAVSFLKKIGFLKGL</sequence>
<dbReference type="CDD" id="cd06433">
    <property type="entry name" value="GT_2_WfgS_like"/>
    <property type="match status" value="1"/>
</dbReference>
<dbReference type="Gene3D" id="3.90.550.10">
    <property type="entry name" value="Spore Coat Polysaccharide Biosynthesis Protein SpsA, Chain A"/>
    <property type="match status" value="1"/>
</dbReference>
<feature type="domain" description="Glycosyltransferase 2-like" evidence="1">
    <location>
        <begin position="6"/>
        <end position="145"/>
    </location>
</feature>
<dbReference type="GO" id="GO:0016758">
    <property type="term" value="F:hexosyltransferase activity"/>
    <property type="evidence" value="ECO:0007669"/>
    <property type="project" value="UniProtKB-ARBA"/>
</dbReference>
<reference evidence="3" key="1">
    <citation type="submission" date="2017-01" db="EMBL/GenBank/DDBJ databases">
        <authorList>
            <person name="Varghese N."/>
            <person name="Submissions S."/>
        </authorList>
    </citation>
    <scope>NUCLEOTIDE SEQUENCE [LARGE SCALE GENOMIC DNA]</scope>
    <source>
        <strain evidence="3">DSM 23145</strain>
    </source>
</reference>
<evidence type="ECO:0000259" key="1">
    <source>
        <dbReference type="Pfam" id="PF00535"/>
    </source>
</evidence>
<protein>
    <submittedName>
        <fullName evidence="2">Glycosyl transferase family 2</fullName>
    </submittedName>
</protein>
<dbReference type="Pfam" id="PF00535">
    <property type="entry name" value="Glycos_transf_2"/>
    <property type="match status" value="1"/>
</dbReference>